<gene>
    <name evidence="2" type="ORF">CJ229_002440</name>
</gene>
<dbReference type="PANTHER" id="PTHR40044">
    <property type="entry name" value="INTEGRAL MEMBRANE PROTEIN-RELATED"/>
    <property type="match status" value="1"/>
</dbReference>
<evidence type="ECO:0000313" key="2">
    <source>
        <dbReference type="EMBL" id="WOS96622.1"/>
    </source>
</evidence>
<name>A0AAF1BT63_9STAP</name>
<dbReference type="PIRSF" id="PIRSF031501">
    <property type="entry name" value="QueT"/>
    <property type="match status" value="1"/>
</dbReference>
<dbReference type="Proteomes" id="UP000243626">
    <property type="component" value="Chromosome"/>
</dbReference>
<evidence type="ECO:0000313" key="3">
    <source>
        <dbReference type="Proteomes" id="UP000243626"/>
    </source>
</evidence>
<reference evidence="3" key="1">
    <citation type="submission" date="2017-09" db="EMBL/GenBank/DDBJ databases">
        <title>Bacterial strain isolated from the female urinary microbiota.</title>
        <authorList>
            <person name="Thomas-White K."/>
            <person name="Kumar N."/>
            <person name="Forster S."/>
            <person name="Putonti C."/>
            <person name="Lawley T."/>
            <person name="Wolfe A.J."/>
        </authorList>
    </citation>
    <scope>NUCLEOTIDE SEQUENCE [LARGE SCALE GENOMIC DNA]</scope>
    <source>
        <strain evidence="3">UMB0959</strain>
    </source>
</reference>
<keyword evidence="1" id="KW-0472">Membrane</keyword>
<dbReference type="KEGG" id="nmy:CJ229_002440"/>
<proteinExistence type="predicted"/>
<dbReference type="AlphaFoldDB" id="A0AAF1BT63"/>
<keyword evidence="3" id="KW-1185">Reference proteome</keyword>
<feature type="transmembrane region" description="Helical" evidence="1">
    <location>
        <begin position="123"/>
        <end position="144"/>
    </location>
</feature>
<feature type="transmembrane region" description="Helical" evidence="1">
    <location>
        <begin position="12"/>
        <end position="32"/>
    </location>
</feature>
<accession>A0AAF1BT63</accession>
<dbReference type="EMBL" id="CP136964">
    <property type="protein sequence ID" value="WOS96622.1"/>
    <property type="molecule type" value="Genomic_DNA"/>
</dbReference>
<organism evidence="2 3">
    <name type="scientific">Nosocomiicoccus massiliensis</name>
    <dbReference type="NCBI Taxonomy" id="1232430"/>
    <lineage>
        <taxon>Bacteria</taxon>
        <taxon>Bacillati</taxon>
        <taxon>Bacillota</taxon>
        <taxon>Bacilli</taxon>
        <taxon>Bacillales</taxon>
        <taxon>Staphylococcaceae</taxon>
        <taxon>Nosocomiicoccus</taxon>
    </lineage>
</organism>
<dbReference type="PANTHER" id="PTHR40044:SF1">
    <property type="entry name" value="INTEGRAL MEMBRANE PROTEIN"/>
    <property type="match status" value="1"/>
</dbReference>
<feature type="transmembrane region" description="Helical" evidence="1">
    <location>
        <begin position="92"/>
        <end position="111"/>
    </location>
</feature>
<evidence type="ECO:0000256" key="1">
    <source>
        <dbReference type="SAM" id="Phobius"/>
    </source>
</evidence>
<dbReference type="InterPro" id="IPR010387">
    <property type="entry name" value="QueT"/>
</dbReference>
<sequence length="152" mass="16521">MKFTSKDLAINACIAALYVVLTTINPIGHGMIQVRVSEMLAILPFINRKLIPGMIVGVTVANFFSPLGYIDVLVGVGCAVVSYTISYFIKNLWINVVQYAVVCGLIVSLMLKSVLGIPYWPSVIAIFISTLIVGMIGAVIFNALKERLKLVD</sequence>
<keyword evidence="1" id="KW-1133">Transmembrane helix</keyword>
<reference evidence="2 3" key="2">
    <citation type="submission" date="2023-10" db="EMBL/GenBank/DDBJ databases">
        <authorList>
            <person name="Choi B."/>
        </authorList>
    </citation>
    <scope>NUCLEOTIDE SEQUENCE [LARGE SCALE GENOMIC DNA]</scope>
    <source>
        <strain evidence="2 3">UMB0959</strain>
    </source>
</reference>
<dbReference type="Pfam" id="PF06177">
    <property type="entry name" value="QueT"/>
    <property type="match status" value="1"/>
</dbReference>
<dbReference type="RefSeq" id="WP_102167488.1">
    <property type="nucleotide sequence ID" value="NZ_CP136964.1"/>
</dbReference>
<protein>
    <submittedName>
        <fullName evidence="2">QueT transporter family protein</fullName>
    </submittedName>
</protein>
<keyword evidence="1" id="KW-0812">Transmembrane</keyword>
<feature type="transmembrane region" description="Helical" evidence="1">
    <location>
        <begin position="52"/>
        <end position="85"/>
    </location>
</feature>